<feature type="non-terminal residue" evidence="1">
    <location>
        <position position="1"/>
    </location>
</feature>
<reference evidence="1" key="1">
    <citation type="submission" date="2018-05" db="EMBL/GenBank/DDBJ databases">
        <authorList>
            <person name="Lanie J.A."/>
            <person name="Ng W.-L."/>
            <person name="Kazmierczak K.M."/>
            <person name="Andrzejewski T.M."/>
            <person name="Davidsen T.M."/>
            <person name="Wayne K.J."/>
            <person name="Tettelin H."/>
            <person name="Glass J.I."/>
            <person name="Rusch D."/>
            <person name="Podicherti R."/>
            <person name="Tsui H.-C.T."/>
            <person name="Winkler M.E."/>
        </authorList>
    </citation>
    <scope>NUCLEOTIDE SEQUENCE</scope>
</reference>
<name>A0A382I2G7_9ZZZZ</name>
<accession>A0A382I2G7</accession>
<proteinExistence type="predicted"/>
<evidence type="ECO:0000313" key="1">
    <source>
        <dbReference type="EMBL" id="SVB93033.1"/>
    </source>
</evidence>
<dbReference type="EMBL" id="UINC01064400">
    <property type="protein sequence ID" value="SVB93033.1"/>
    <property type="molecule type" value="Genomic_DNA"/>
</dbReference>
<sequence>GGLYIVAVLWHQSQIKAALQVYQPCYLATTKNLITNTALRKAQMKTFQLGPT</sequence>
<gene>
    <name evidence="1" type="ORF">METZ01_LOCUS245887</name>
</gene>
<dbReference type="AlphaFoldDB" id="A0A382I2G7"/>
<organism evidence="1">
    <name type="scientific">marine metagenome</name>
    <dbReference type="NCBI Taxonomy" id="408172"/>
    <lineage>
        <taxon>unclassified sequences</taxon>
        <taxon>metagenomes</taxon>
        <taxon>ecological metagenomes</taxon>
    </lineage>
</organism>
<protein>
    <submittedName>
        <fullName evidence="1">Uncharacterized protein</fullName>
    </submittedName>
</protein>